<dbReference type="SMART" id="SM00460">
    <property type="entry name" value="TGc"/>
    <property type="match status" value="1"/>
</dbReference>
<dbReference type="Pfam" id="PF01841">
    <property type="entry name" value="Transglut_core"/>
    <property type="match status" value="1"/>
</dbReference>
<sequence>MDEVSCYLRQTAITDPGPLSGLPADPGALARIVGGVLIHRDWAWKWGVQLPDERRDEANLRFVPAMRARLGSLRERPADQRVAGTCRDFAVLLVALLRAAGVPARARAGFAGYFTPGFYDDHWVTEVWSEDRGWYLVDAQVASAEPGAYGTGGLDPLDVPRDGFLVGGQAWRECRSGQRDPKTVGTSAAGLTGLWEVQGNVIRDLAALGGVEALPWDNWGLIPVHYDELPEADRSLLDRLAAVSAAGGPRHLALEALQLDPRLPVPDELSRPRG</sequence>
<accession>A0ABV5MC32</accession>
<dbReference type="SUPFAM" id="SSF54001">
    <property type="entry name" value="Cysteine proteinases"/>
    <property type="match status" value="1"/>
</dbReference>
<keyword evidence="3" id="KW-1185">Reference proteome</keyword>
<protein>
    <submittedName>
        <fullName evidence="2">Transglutaminase-like domain-containing protein</fullName>
    </submittedName>
</protein>
<proteinExistence type="predicted"/>
<reference evidence="2 3" key="1">
    <citation type="submission" date="2024-09" db="EMBL/GenBank/DDBJ databases">
        <authorList>
            <person name="Sun Q."/>
            <person name="Mori K."/>
        </authorList>
    </citation>
    <scope>NUCLEOTIDE SEQUENCE [LARGE SCALE GENOMIC DNA]</scope>
    <source>
        <strain evidence="2 3">JCM 3307</strain>
    </source>
</reference>
<dbReference type="Proteomes" id="UP001589608">
    <property type="component" value="Unassembled WGS sequence"/>
</dbReference>
<evidence type="ECO:0000313" key="3">
    <source>
        <dbReference type="Proteomes" id="UP001589608"/>
    </source>
</evidence>
<dbReference type="Gene3D" id="3.10.620.30">
    <property type="match status" value="1"/>
</dbReference>
<dbReference type="RefSeq" id="WP_223092132.1">
    <property type="nucleotide sequence ID" value="NZ_CP061913.1"/>
</dbReference>
<evidence type="ECO:0000259" key="1">
    <source>
        <dbReference type="SMART" id="SM00460"/>
    </source>
</evidence>
<evidence type="ECO:0000313" key="2">
    <source>
        <dbReference type="EMBL" id="MFB9446402.1"/>
    </source>
</evidence>
<organism evidence="2 3">
    <name type="scientific">Dactylosporangium vinaceum</name>
    <dbReference type="NCBI Taxonomy" id="53362"/>
    <lineage>
        <taxon>Bacteria</taxon>
        <taxon>Bacillati</taxon>
        <taxon>Actinomycetota</taxon>
        <taxon>Actinomycetes</taxon>
        <taxon>Micromonosporales</taxon>
        <taxon>Micromonosporaceae</taxon>
        <taxon>Dactylosporangium</taxon>
    </lineage>
</organism>
<name>A0ABV5MC32_9ACTN</name>
<dbReference type="InterPro" id="IPR038765">
    <property type="entry name" value="Papain-like_cys_pep_sf"/>
</dbReference>
<feature type="domain" description="Transglutaminase-like" evidence="1">
    <location>
        <begin position="78"/>
        <end position="141"/>
    </location>
</feature>
<gene>
    <name evidence="2" type="ORF">ACFFTR_25230</name>
</gene>
<dbReference type="EMBL" id="JBHMCA010000047">
    <property type="protein sequence ID" value="MFB9446402.1"/>
    <property type="molecule type" value="Genomic_DNA"/>
</dbReference>
<comment type="caution">
    <text evidence="2">The sequence shown here is derived from an EMBL/GenBank/DDBJ whole genome shotgun (WGS) entry which is preliminary data.</text>
</comment>
<dbReference type="InterPro" id="IPR002931">
    <property type="entry name" value="Transglutaminase-like"/>
</dbReference>